<dbReference type="Proteomes" id="UP000194266">
    <property type="component" value="Unassembled WGS sequence"/>
</dbReference>
<dbReference type="InterPro" id="IPR015943">
    <property type="entry name" value="WD40/YVTN_repeat-like_dom_sf"/>
</dbReference>
<evidence type="ECO:0000256" key="1">
    <source>
        <dbReference type="ARBA" id="ARBA00022574"/>
    </source>
</evidence>
<evidence type="ECO:0000256" key="3">
    <source>
        <dbReference type="PROSITE-ProRule" id="PRU00221"/>
    </source>
</evidence>
<dbReference type="SUPFAM" id="SSF82171">
    <property type="entry name" value="DPP6 N-terminal domain-like"/>
    <property type="match status" value="1"/>
</dbReference>
<feature type="repeat" description="WD" evidence="3">
    <location>
        <begin position="705"/>
        <end position="730"/>
    </location>
</feature>
<dbReference type="InterPro" id="IPR049052">
    <property type="entry name" value="nSTAND1"/>
</dbReference>
<dbReference type="PANTHER" id="PTHR19848:SF8">
    <property type="entry name" value="F-BOX AND WD REPEAT DOMAIN CONTAINING 7"/>
    <property type="match status" value="1"/>
</dbReference>
<dbReference type="EMBL" id="MRYD01000020">
    <property type="protein sequence ID" value="OSZ61226.1"/>
    <property type="molecule type" value="Genomic_DNA"/>
</dbReference>
<dbReference type="InterPro" id="IPR011047">
    <property type="entry name" value="Quinoprotein_ADH-like_sf"/>
</dbReference>
<dbReference type="PROSITE" id="PS50082">
    <property type="entry name" value="WD_REPEATS_2"/>
    <property type="match status" value="3"/>
</dbReference>
<sequence length="1330" mass="144772">MGAEYTLFTGHLLKLLREGDAGAPRLLTLGGVYRLLDQRLQGEAARPYGGGTARMAELVLTTNRRYPAQPAPDATPAPDDDADAVCPYPGLRPFLPEQHHLFFGREEMTERLLARVTGTRPGEPLVLIGNSGVGKSSLLRAGLSVATHHAGLGPVCLVPAPGARPFRRLAEAWAQAVGHPVSEVVRDLEQGRFTRAGSGARGGPVPGVLVVDQLEQYFTHGAAEAERGRFAAALTATDGPRVVLALRADYHGDVLGDPHLAPFAERDHFVVPALNDEEIEAAIVEPARYAGLQWEAGVPRILLREVNEERRGGRTGDAAALPYLAYVLQEIWLRRRGTTLTYAAYQQAGGIRDAVARAADRIHDGLGEDGRQRLRALMLAMVQVADGEGRLVRRRVPREELADAQDLLRLLADAHLVVVDEDGGAQLGHDSLLHAWERLTGWIEEVRGDLLRLRRLTAAAEGWDEGGRGPSGLWRGIDLREARELAAGRTAGAAPVRQVVRDFVAASDAAERRRRRAVRAWVSVLSVLTLVAASLAGWAFYENGQAASRERALIARELAGRADRIRDRDPGTALRLSLAAYRTAETPETRSSLYAAAITLTPVHLTPAQPHREPVLNLAYRPDGKALAASHRNGRVQLWDLSDPKRPDEGGRFQVKGRPALAHHPSEPLLAAQTGTELTLWNTADPERPKRLAQLPVEGSRTTFSVAFSGDGRTLASGGDKGRLRLWDVSDPARPALRAQRTVAEAELTSLAFTRDGHHLITGNGNGPGADGHPAQVRLWDLTDPGRPVLRDTEQTASVTSVAAHPRRDLVVANGGGGKTVWWKVTDGRELLRVPAEDYQDSWGGYDGMPQLAFSPDGRFLAGADREDGVRRLRATAEAAELAQIKPELNVLSAGQPVQSVAYSPDSRYLAAGEVGGEIRLWTERVGAPALPGFLPGHEVAGTGPISADGRLLITQEDEPDLSTTTRIWTIGDNGSPKPRHTLPEDWEANWFLTGRDGDPVLLAHHWAGGLEHTLQLWRFGAEGPPHRSASIRLTADVPHITVSPDGRLLAVGSREERAIALWDISDPAKPVRRADIPAQAKGGLFDTGSLWFAGPHTVVTVENGWHLRFWDVSDPDRPRMGDVIEDAALRQGALYDDVSKLLITEESGDTIRLYDLSRPARPVEGERIPASPGSYFPAGNDELATAVADGTIVFWDVSDPRKPRKKRETVRLDRAVTSLTVTPDGRHAITGSPYRIWSLGRDGRWATPELATLEGAESVRLPSGRSWLAVTAQIDAPGLTNERSTYILDYDTDRLYEAMCRSQPVSLSKDRWKALFPHLEHRESCTEGE</sequence>
<feature type="repeat" description="WD" evidence="3">
    <location>
        <begin position="891"/>
        <end position="922"/>
    </location>
</feature>
<evidence type="ECO:0000313" key="5">
    <source>
        <dbReference type="EMBL" id="OSZ61226.1"/>
    </source>
</evidence>
<reference evidence="5 6" key="1">
    <citation type="submission" date="2016-12" db="EMBL/GenBank/DDBJ databases">
        <title>Genome Mining:The Detection of Biosynthetic Gene Clusters to Aid in the Expression of Curamycin A produced by Streptomyces sp. strain CZA14.</title>
        <authorList>
            <person name="Durrell K.A."/>
            <person name="Kirby B.M."/>
            <person name="Khan W."/>
            <person name="Mthethwa T."/>
            <person name="Le Roes-Hill M."/>
        </authorList>
    </citation>
    <scope>NUCLEOTIDE SEQUENCE [LARGE SCALE GENOMIC DNA]</scope>
    <source>
        <strain evidence="5 6">CZA14</strain>
    </source>
</reference>
<dbReference type="SUPFAM" id="SSF52540">
    <property type="entry name" value="P-loop containing nucleoside triphosphate hydrolases"/>
    <property type="match status" value="1"/>
</dbReference>
<organism evidence="5 6">
    <name type="scientific">Streptomyces pharetrae CZA14</name>
    <dbReference type="NCBI Taxonomy" id="1144883"/>
    <lineage>
        <taxon>Bacteria</taxon>
        <taxon>Bacillati</taxon>
        <taxon>Actinomycetota</taxon>
        <taxon>Actinomycetes</taxon>
        <taxon>Kitasatosporales</taxon>
        <taxon>Streptomycetaceae</taxon>
        <taxon>Streptomyces</taxon>
    </lineage>
</organism>
<keyword evidence="6" id="KW-1185">Reference proteome</keyword>
<comment type="caution">
    <text evidence="5">The sequence shown here is derived from an EMBL/GenBank/DDBJ whole genome shotgun (WGS) entry which is preliminary data.</text>
</comment>
<dbReference type="PANTHER" id="PTHR19848">
    <property type="entry name" value="WD40 REPEAT PROTEIN"/>
    <property type="match status" value="1"/>
</dbReference>
<dbReference type="Pfam" id="PF00400">
    <property type="entry name" value="WD40"/>
    <property type="match status" value="3"/>
</dbReference>
<dbReference type="PROSITE" id="PS50294">
    <property type="entry name" value="WD_REPEATS_REGION"/>
    <property type="match status" value="1"/>
</dbReference>
<dbReference type="RefSeq" id="WP_086168351.1">
    <property type="nucleotide sequence ID" value="NZ_MRYD01000020.1"/>
</dbReference>
<name>A0ABX3YMS1_9ACTN</name>
<gene>
    <name evidence="5" type="ORF">OQI_06335</name>
</gene>
<proteinExistence type="predicted"/>
<feature type="repeat" description="WD" evidence="3">
    <location>
        <begin position="608"/>
        <end position="649"/>
    </location>
</feature>
<evidence type="ECO:0000313" key="6">
    <source>
        <dbReference type="Proteomes" id="UP000194266"/>
    </source>
</evidence>
<dbReference type="InterPro" id="IPR027417">
    <property type="entry name" value="P-loop_NTPase"/>
</dbReference>
<dbReference type="SMART" id="SM00320">
    <property type="entry name" value="WD40"/>
    <property type="match status" value="8"/>
</dbReference>
<evidence type="ECO:0000256" key="2">
    <source>
        <dbReference type="ARBA" id="ARBA00022737"/>
    </source>
</evidence>
<feature type="domain" description="Novel STAND NTPase 1" evidence="4">
    <location>
        <begin position="87"/>
        <end position="469"/>
    </location>
</feature>
<protein>
    <recommendedName>
        <fullName evidence="4">Novel STAND NTPase 1 domain-containing protein</fullName>
    </recommendedName>
</protein>
<keyword evidence="1 3" id="KW-0853">WD repeat</keyword>
<dbReference type="InterPro" id="IPR019775">
    <property type="entry name" value="WD40_repeat_CS"/>
</dbReference>
<dbReference type="Pfam" id="PF20703">
    <property type="entry name" value="nSTAND1"/>
    <property type="match status" value="1"/>
</dbReference>
<evidence type="ECO:0000259" key="4">
    <source>
        <dbReference type="Pfam" id="PF20703"/>
    </source>
</evidence>
<dbReference type="Gene3D" id="2.130.10.10">
    <property type="entry name" value="YVTN repeat-like/Quinoprotein amine dehydrogenase"/>
    <property type="match status" value="4"/>
</dbReference>
<dbReference type="PROSITE" id="PS00678">
    <property type="entry name" value="WD_REPEATS_1"/>
    <property type="match status" value="1"/>
</dbReference>
<accession>A0ABX3YMS1</accession>
<dbReference type="InterPro" id="IPR001680">
    <property type="entry name" value="WD40_rpt"/>
</dbReference>
<dbReference type="SUPFAM" id="SSF50998">
    <property type="entry name" value="Quinoprotein alcohol dehydrogenase-like"/>
    <property type="match status" value="1"/>
</dbReference>
<keyword evidence="2" id="KW-0677">Repeat</keyword>